<dbReference type="Ensembl" id="ENSOABT00000082404.1">
    <property type="protein sequence ID" value="ENSOABP00000063272.1"/>
    <property type="gene ID" value="ENSOABG00000028377.1"/>
</dbReference>
<dbReference type="SUPFAM" id="SSF50044">
    <property type="entry name" value="SH3-domain"/>
    <property type="match status" value="1"/>
</dbReference>
<feature type="region of interest" description="Disordered" evidence="2">
    <location>
        <begin position="844"/>
        <end position="908"/>
    </location>
</feature>
<reference evidence="4" key="2">
    <citation type="submission" date="2025-08" db="UniProtKB">
        <authorList>
            <consortium name="Ensembl"/>
        </authorList>
    </citation>
    <scope>IDENTIFICATION</scope>
</reference>
<dbReference type="PANTHER" id="PTHR16830:SF20">
    <property type="entry name" value="SI:CH211-188C16.1-RELATED"/>
    <property type="match status" value="1"/>
</dbReference>
<feature type="compositionally biased region" description="Pro residues" evidence="2">
    <location>
        <begin position="333"/>
        <end position="349"/>
    </location>
</feature>
<keyword evidence="1" id="KW-0597">Phosphoprotein</keyword>
<feature type="compositionally biased region" description="Polar residues" evidence="2">
    <location>
        <begin position="392"/>
        <end position="404"/>
    </location>
</feature>
<feature type="region of interest" description="Disordered" evidence="2">
    <location>
        <begin position="920"/>
        <end position="979"/>
    </location>
</feature>
<dbReference type="InterPro" id="IPR043443">
    <property type="entry name" value="FYB1/2-like"/>
</dbReference>
<dbReference type="RefSeq" id="XP_039462661.1">
    <property type="nucleotide sequence ID" value="XM_039606727.1"/>
</dbReference>
<gene>
    <name evidence="4" type="primary">LOC116331302</name>
</gene>
<feature type="compositionally biased region" description="Basic and acidic residues" evidence="2">
    <location>
        <begin position="82"/>
        <end position="99"/>
    </location>
</feature>
<reference evidence="4" key="3">
    <citation type="submission" date="2025-09" db="UniProtKB">
        <authorList>
            <consortium name="Ensembl"/>
        </authorList>
    </citation>
    <scope>IDENTIFICATION</scope>
</reference>
<feature type="compositionally biased region" description="Polar residues" evidence="2">
    <location>
        <begin position="951"/>
        <end position="960"/>
    </location>
</feature>
<dbReference type="FunFam" id="2.30.30.40:FF:000307">
    <property type="entry name" value="Predicted protein"/>
    <property type="match status" value="1"/>
</dbReference>
<dbReference type="InterPro" id="IPR036028">
    <property type="entry name" value="SH3-like_dom_sf"/>
</dbReference>
<feature type="compositionally biased region" description="Low complexity" evidence="2">
    <location>
        <begin position="259"/>
        <end position="270"/>
    </location>
</feature>
<dbReference type="GO" id="GO:0072659">
    <property type="term" value="P:protein localization to plasma membrane"/>
    <property type="evidence" value="ECO:0007669"/>
    <property type="project" value="TreeGrafter"/>
</dbReference>
<feature type="compositionally biased region" description="Low complexity" evidence="2">
    <location>
        <begin position="410"/>
        <end position="420"/>
    </location>
</feature>
<feature type="domain" description="Helically-extended SH3" evidence="3">
    <location>
        <begin position="739"/>
        <end position="805"/>
    </location>
</feature>
<evidence type="ECO:0000313" key="5">
    <source>
        <dbReference type="Proteomes" id="UP000472276"/>
    </source>
</evidence>
<dbReference type="RefSeq" id="XP_039462662.1">
    <property type="nucleotide sequence ID" value="XM_039606728.1"/>
</dbReference>
<reference evidence="5" key="1">
    <citation type="submission" date="2020-03" db="EMBL/GenBank/DDBJ databases">
        <title>Evolution of repeat sequences and sex chromosomes of tilapia species revealed by chromosome-level genomes.</title>
        <authorList>
            <person name="Xu L."/>
            <person name="Tao W."/>
            <person name="Wang D."/>
            <person name="Zhou Q."/>
        </authorList>
    </citation>
    <scope>NUCLEOTIDE SEQUENCE [LARGE SCALE GENOMIC DNA]</scope>
    <source>
        <strain evidence="5">Israel</strain>
    </source>
</reference>
<feature type="region of interest" description="Disordered" evidence="2">
    <location>
        <begin position="26"/>
        <end position="55"/>
    </location>
</feature>
<protein>
    <recommendedName>
        <fullName evidence="3">Helically-extended SH3 domain-containing protein</fullName>
    </recommendedName>
</protein>
<evidence type="ECO:0000259" key="3">
    <source>
        <dbReference type="Pfam" id="PF14603"/>
    </source>
</evidence>
<proteinExistence type="predicted"/>
<feature type="compositionally biased region" description="Acidic residues" evidence="2">
    <location>
        <begin position="850"/>
        <end position="864"/>
    </location>
</feature>
<keyword evidence="5" id="KW-1185">Reference proteome</keyword>
<evidence type="ECO:0000256" key="1">
    <source>
        <dbReference type="ARBA" id="ARBA00022553"/>
    </source>
</evidence>
<feature type="region of interest" description="Disordered" evidence="2">
    <location>
        <begin position="82"/>
        <end position="114"/>
    </location>
</feature>
<dbReference type="PANTHER" id="PTHR16830">
    <property type="entry name" value="SH2 CONTAINING ADAPTOR PRAM-1 RELATED"/>
    <property type="match status" value="1"/>
</dbReference>
<accession>A0AAZ1X6F0</accession>
<organism evidence="4 5">
    <name type="scientific">Oreochromis aureus</name>
    <name type="common">Israeli tilapia</name>
    <name type="synonym">Chromis aureus</name>
    <dbReference type="NCBI Taxonomy" id="47969"/>
    <lineage>
        <taxon>Eukaryota</taxon>
        <taxon>Metazoa</taxon>
        <taxon>Chordata</taxon>
        <taxon>Craniata</taxon>
        <taxon>Vertebrata</taxon>
        <taxon>Euteleostomi</taxon>
        <taxon>Actinopterygii</taxon>
        <taxon>Neopterygii</taxon>
        <taxon>Teleostei</taxon>
        <taxon>Neoteleostei</taxon>
        <taxon>Acanthomorphata</taxon>
        <taxon>Ovalentaria</taxon>
        <taxon>Cichlomorphae</taxon>
        <taxon>Cichliformes</taxon>
        <taxon>Cichlidae</taxon>
        <taxon>African cichlids</taxon>
        <taxon>Pseudocrenilabrinae</taxon>
        <taxon>Oreochromini</taxon>
        <taxon>Oreochromis</taxon>
    </lineage>
</organism>
<sequence>MEQEEQIDFQALRAKFQQEEFILKKPKTKPVLPEKPNVVSPPQSPSHYLPSGARPSLLTTINQNLERKTLFAPRVVFKDDLKESKKPLINNKDKSEGKLKGGKHKTFKGSRENLLEDSVDQKKVNNKDKTLPLVAPVTQKESTAELVPAAPPPKVTTEKKKPFSLFKKPKRDSVLISADPILDTPSSDIAGPAPLIPVPSESGRETLPNSTSEPHLPDNPTLPDHSADVEMTPTSTTLESLAFNLPPPLIPESPPPEIPSWNSEIPPEIENLTLPVSSQDEGITSPPSVSPPLPPSCVISGSPSLVSSPSPSPPEPEITSEIGKDAIYIPAVEKPPSPATNPPSVPPSPKPERPVSALSALERAEDMSPGRRTPPGDQRIFNALQKARKKTNSPLISDIHSYSVTPPPEESSQCQSPTESLPELPPIDYEDLSALLSKPAQVNGIDHQLYKNNFHSGFDWFCFRQLSPPLQDITEGPDPVPELLVIPPPPPKMTISDNGPLNSSVDEPAILNSASLSEFIPPPVVEVNDIPAPLEFSETYTPDVPEVNNVASDVPNLKLQGSELEYEMYPGPDVTDGFDPPKVHSNGITVPQTEIHTETPYGGISQMNELPESSHALNRDLQQASEPQPENDVYQSTENVYEYIATPDGDKKKVKTKVKKHKEPKNPYVESMPVTVQEKTKTGRFGKSEKKAAAEGPDEKELKKKEKQRLEKEKKELKEKQEREKKEQKEREKRENEMKKKFKITGQEDALYQARVVVTAKGRKTDLPVKAGETISIIRTANCPKGKWLARDSSNSYGYVAVDHVELDIKEMLELGRKTLPRSKNNFTEPDGTRMISHVSNHYQLPGESFTDDSEEWSGDDDEPLSSPTSTQAVLGHNRTFSMPDVGNKDLSVNHQHSHSDMGHDSSHNQALQKLSTFFRSQKSPEPAASTNEPVTSNTSVLEEAPHVPAEQQTSYTAGSVNVAEEANHTPEAVSAEDTDFVADTLILPPPVMYADGAE</sequence>
<evidence type="ECO:0000256" key="2">
    <source>
        <dbReference type="SAM" id="MobiDB-lite"/>
    </source>
</evidence>
<feature type="compositionally biased region" description="Basic residues" evidence="2">
    <location>
        <begin position="652"/>
        <end position="663"/>
    </location>
</feature>
<feature type="compositionally biased region" description="Low complexity" evidence="2">
    <location>
        <begin position="299"/>
        <end position="309"/>
    </location>
</feature>
<feature type="compositionally biased region" description="Basic and acidic residues" evidence="2">
    <location>
        <begin position="678"/>
        <end position="738"/>
    </location>
</feature>
<dbReference type="AlphaFoldDB" id="A0AAZ1X6F0"/>
<name>A0AAZ1X6F0_OREAU</name>
<feature type="region of interest" description="Disordered" evidence="2">
    <location>
        <begin position="126"/>
        <end position="164"/>
    </location>
</feature>
<dbReference type="InterPro" id="IPR029294">
    <property type="entry name" value="hSH3"/>
</dbReference>
<dbReference type="Gene3D" id="2.30.30.40">
    <property type="entry name" value="SH3 Domains"/>
    <property type="match status" value="1"/>
</dbReference>
<dbReference type="GO" id="GO:0005886">
    <property type="term" value="C:plasma membrane"/>
    <property type="evidence" value="ECO:0007669"/>
    <property type="project" value="InterPro"/>
</dbReference>
<feature type="region of interest" description="Disordered" evidence="2">
    <location>
        <begin position="583"/>
        <end position="608"/>
    </location>
</feature>
<dbReference type="Pfam" id="PF14603">
    <property type="entry name" value="hSH3"/>
    <property type="match status" value="1"/>
</dbReference>
<dbReference type="GeneID" id="116331302"/>
<feature type="region of interest" description="Disordered" evidence="2">
    <location>
        <begin position="179"/>
        <end position="421"/>
    </location>
</feature>
<dbReference type="GO" id="GO:0007229">
    <property type="term" value="P:integrin-mediated signaling pathway"/>
    <property type="evidence" value="ECO:0007669"/>
    <property type="project" value="InterPro"/>
</dbReference>
<feature type="compositionally biased region" description="Basic and acidic residues" evidence="2">
    <location>
        <begin position="898"/>
        <end position="907"/>
    </location>
</feature>
<feature type="region of interest" description="Disordered" evidence="2">
    <location>
        <begin position="651"/>
        <end position="738"/>
    </location>
</feature>
<dbReference type="GO" id="GO:0050852">
    <property type="term" value="P:T cell receptor signaling pathway"/>
    <property type="evidence" value="ECO:0007669"/>
    <property type="project" value="TreeGrafter"/>
</dbReference>
<feature type="compositionally biased region" description="Pro residues" evidence="2">
    <location>
        <begin position="245"/>
        <end position="258"/>
    </location>
</feature>
<dbReference type="Proteomes" id="UP000472276">
    <property type="component" value="Unassembled WGS sequence"/>
</dbReference>
<feature type="compositionally biased region" description="Polar residues" evidence="2">
    <location>
        <begin position="920"/>
        <end position="941"/>
    </location>
</feature>
<evidence type="ECO:0000313" key="4">
    <source>
        <dbReference type="Ensembl" id="ENSOABP00000063272.1"/>
    </source>
</evidence>